<dbReference type="PANTHER" id="PTHR33494">
    <property type="entry name" value="OS02G0793800 PROTEIN"/>
    <property type="match status" value="1"/>
</dbReference>
<feature type="compositionally biased region" description="Polar residues" evidence="1">
    <location>
        <begin position="481"/>
        <end position="493"/>
    </location>
</feature>
<name>A0AAN7L7T6_9MYRT</name>
<feature type="region of interest" description="Disordered" evidence="1">
    <location>
        <begin position="459"/>
        <end position="493"/>
    </location>
</feature>
<comment type="caution">
    <text evidence="3">The sequence shown here is derived from an EMBL/GenBank/DDBJ whole genome shotgun (WGS) entry which is preliminary data.</text>
</comment>
<dbReference type="AlphaFoldDB" id="A0AAN7L7T6"/>
<accession>A0AAN7L7T6</accession>
<protein>
    <recommendedName>
        <fullName evidence="2">TRF2/HOY1 PH-like domain-containing protein</fullName>
    </recommendedName>
</protein>
<evidence type="ECO:0000256" key="1">
    <source>
        <dbReference type="SAM" id="MobiDB-lite"/>
    </source>
</evidence>
<keyword evidence="4" id="KW-1185">Reference proteome</keyword>
<dbReference type="PANTHER" id="PTHR33494:SF27">
    <property type="entry name" value="ATP-DEPENDENT DNA HELICASE"/>
    <property type="match status" value="1"/>
</dbReference>
<proteinExistence type="predicted"/>
<dbReference type="Pfam" id="PF24818">
    <property type="entry name" value="PH_TRF2_HOY1"/>
    <property type="match status" value="1"/>
</dbReference>
<feature type="region of interest" description="Disordered" evidence="1">
    <location>
        <begin position="1"/>
        <end position="43"/>
    </location>
</feature>
<dbReference type="EMBL" id="JAXIOK010000002">
    <property type="protein sequence ID" value="KAK4777938.1"/>
    <property type="molecule type" value="Genomic_DNA"/>
</dbReference>
<sequence length="548" mass="59818">MTSDDSLPYEAAPAAAPEDVPVKLEITEEDPLEEEHGTLSKRAKVSIDLDKTCQQKGAGANAFPIPPSQYNPLDEPSPLGLRLKKSPSFLDLIQMRLSQGTHALEGKSEDHGKGVKKDSQTTIACNVTAEKMKASNFPASVLKIGEWKYESRYEGDLVAKCYFAKRKLVWEILEGGLKSKIEIQWADIVGLKAVFPDNGSGELNVVLGKQPLFFRETNPQPRKHTLWQATSDFTDSQASMHRQHVLECSSDLLKKNFEKLIQCDVHLNLLSQKGDIFVGTPLFEAKPLAFGDLEQSKSFSMTGRSNESVICMVKESNLAQLSSSTVELSDCVSAAPKSSFEDISSPSSDAGAIEVGMKMEAVNARMTTQEQVNIPGLRKSMSLTDFMNHIGQSIAENVESGMYKSADGLHVQETFEDIAKHLLSDNQMTTVSDEKLLMSRVNSLCCLLQIDPQGKVQGLQAGDEADTSGVTDGAGKETVPGDTSDSTAESQGITREVKVTEGDQKDISSSCKQQLGMLRKDSFADLLLQLPRVASLPKFLFDISEENA</sequence>
<gene>
    <name evidence="3" type="ORF">SAY87_018125</name>
</gene>
<feature type="domain" description="TRF2/HOY1 PH-like" evidence="2">
    <location>
        <begin position="136"/>
        <end position="253"/>
    </location>
</feature>
<evidence type="ECO:0000313" key="4">
    <source>
        <dbReference type="Proteomes" id="UP001345219"/>
    </source>
</evidence>
<evidence type="ECO:0000313" key="3">
    <source>
        <dbReference type="EMBL" id="KAK4777938.1"/>
    </source>
</evidence>
<dbReference type="Proteomes" id="UP001345219">
    <property type="component" value="Chromosome 14"/>
</dbReference>
<evidence type="ECO:0000259" key="2">
    <source>
        <dbReference type="Pfam" id="PF24818"/>
    </source>
</evidence>
<organism evidence="3 4">
    <name type="scientific">Trapa incisa</name>
    <dbReference type="NCBI Taxonomy" id="236973"/>
    <lineage>
        <taxon>Eukaryota</taxon>
        <taxon>Viridiplantae</taxon>
        <taxon>Streptophyta</taxon>
        <taxon>Embryophyta</taxon>
        <taxon>Tracheophyta</taxon>
        <taxon>Spermatophyta</taxon>
        <taxon>Magnoliopsida</taxon>
        <taxon>eudicotyledons</taxon>
        <taxon>Gunneridae</taxon>
        <taxon>Pentapetalae</taxon>
        <taxon>rosids</taxon>
        <taxon>malvids</taxon>
        <taxon>Myrtales</taxon>
        <taxon>Lythraceae</taxon>
        <taxon>Trapa</taxon>
    </lineage>
</organism>
<dbReference type="InterPro" id="IPR057939">
    <property type="entry name" value="TRF2_HOY1_PH"/>
</dbReference>
<reference evidence="3 4" key="1">
    <citation type="journal article" date="2023" name="Hortic Res">
        <title>Pangenome of water caltrop reveals structural variations and asymmetric subgenome divergence after allopolyploidization.</title>
        <authorList>
            <person name="Zhang X."/>
            <person name="Chen Y."/>
            <person name="Wang L."/>
            <person name="Yuan Y."/>
            <person name="Fang M."/>
            <person name="Shi L."/>
            <person name="Lu R."/>
            <person name="Comes H.P."/>
            <person name="Ma Y."/>
            <person name="Chen Y."/>
            <person name="Huang G."/>
            <person name="Zhou Y."/>
            <person name="Zheng Z."/>
            <person name="Qiu Y."/>
        </authorList>
    </citation>
    <scope>NUCLEOTIDE SEQUENCE [LARGE SCALE GENOMIC DNA]</scope>
    <source>
        <tissue evidence="3">Roots</tissue>
    </source>
</reference>